<sequence length="57" mass="6268">GQCGVSVYSLRTLLEAQDRRRVKLLLDFLCAVGCMTGISGWASVLFVEMATIYLVDV</sequence>
<dbReference type="AlphaFoldDB" id="A0A1A8IN81"/>
<evidence type="ECO:0000256" key="1">
    <source>
        <dbReference type="SAM" id="Phobius"/>
    </source>
</evidence>
<reference evidence="2" key="2">
    <citation type="submission" date="2016-06" db="EMBL/GenBank/DDBJ databases">
        <title>The genome of a short-lived fish provides insights into sex chromosome evolution and the genetic control of aging.</title>
        <authorList>
            <person name="Reichwald K."/>
            <person name="Felder M."/>
            <person name="Petzold A."/>
            <person name="Koch P."/>
            <person name="Groth M."/>
            <person name="Platzer M."/>
        </authorList>
    </citation>
    <scope>NUCLEOTIDE SEQUENCE</scope>
    <source>
        <tissue evidence="2">Brain</tissue>
    </source>
</reference>
<protein>
    <submittedName>
        <fullName evidence="2">Uncharacterized protein</fullName>
    </submittedName>
</protein>
<feature type="non-terminal residue" evidence="2">
    <location>
        <position position="1"/>
    </location>
</feature>
<dbReference type="EMBL" id="HAED01012327">
    <property type="protein sequence ID" value="SBQ98721.1"/>
    <property type="molecule type" value="Transcribed_RNA"/>
</dbReference>
<feature type="transmembrane region" description="Helical" evidence="1">
    <location>
        <begin position="24"/>
        <end position="47"/>
    </location>
</feature>
<accession>A0A1A8IN81</accession>
<evidence type="ECO:0000313" key="2">
    <source>
        <dbReference type="EMBL" id="SBQ98721.1"/>
    </source>
</evidence>
<keyword evidence="1" id="KW-1133">Transmembrane helix</keyword>
<proteinExistence type="predicted"/>
<gene>
    <name evidence="2" type="primary">CR847511.1</name>
</gene>
<keyword evidence="1" id="KW-0812">Transmembrane</keyword>
<name>A0A1A8IN81_NOTKU</name>
<keyword evidence="1" id="KW-0472">Membrane</keyword>
<organism evidence="2">
    <name type="scientific">Nothobranchius kuhntae</name>
    <name type="common">Beira killifish</name>
    <dbReference type="NCBI Taxonomy" id="321403"/>
    <lineage>
        <taxon>Eukaryota</taxon>
        <taxon>Metazoa</taxon>
        <taxon>Chordata</taxon>
        <taxon>Craniata</taxon>
        <taxon>Vertebrata</taxon>
        <taxon>Euteleostomi</taxon>
        <taxon>Actinopterygii</taxon>
        <taxon>Neopterygii</taxon>
        <taxon>Teleostei</taxon>
        <taxon>Neoteleostei</taxon>
        <taxon>Acanthomorphata</taxon>
        <taxon>Ovalentaria</taxon>
        <taxon>Atherinomorphae</taxon>
        <taxon>Cyprinodontiformes</taxon>
        <taxon>Nothobranchiidae</taxon>
        <taxon>Nothobranchius</taxon>
    </lineage>
</organism>
<reference evidence="2" key="1">
    <citation type="submission" date="2016-05" db="EMBL/GenBank/DDBJ databases">
        <authorList>
            <person name="Lavstsen T."/>
            <person name="Jespersen J.S."/>
        </authorList>
    </citation>
    <scope>NUCLEOTIDE SEQUENCE</scope>
    <source>
        <tissue evidence="2">Brain</tissue>
    </source>
</reference>